<dbReference type="InterPro" id="IPR029063">
    <property type="entry name" value="SAM-dependent_MTases_sf"/>
</dbReference>
<reference evidence="3" key="1">
    <citation type="submission" date="2016-10" db="EMBL/GenBank/DDBJ databases">
        <authorList>
            <person name="Varghese N."/>
            <person name="Submissions S."/>
        </authorList>
    </citation>
    <scope>NUCLEOTIDE SEQUENCE [LARGE SCALE GENOMIC DNA]</scope>
    <source>
        <strain evidence="3">DSM 21580</strain>
    </source>
</reference>
<sequence length="272" mass="31457">MKTTTLIYNVLFKEGIVNFIKRKRNITFLDSKTIFTINYRDKKTKIVLNRKFGHVDLKIFKNGIYEKEIVDDIFNELDSSKNFVDIGANIGQHSLLMASYCKNVYSFEPIPAVFKQFKESVGLNNYKNIHLFNTAVGSKKEEKSFNFVTNHAGTSSFVERENPNSEVMTVHIDTLQNLLGDTKIDVLKLDVEGYESVVILGNKEKILRDKPVIFMEYNPDWIEKEGSFTRNEVFDFFIDNDFTVFSRNNNKTLSKADLDTNSQDNWIIKPAL</sequence>
<name>A0A1H5W695_9FLAO</name>
<evidence type="ECO:0000259" key="1">
    <source>
        <dbReference type="Pfam" id="PF05050"/>
    </source>
</evidence>
<dbReference type="RefSeq" id="WP_103913118.1">
    <property type="nucleotide sequence ID" value="NZ_FNUS01000002.1"/>
</dbReference>
<keyword evidence="2" id="KW-0489">Methyltransferase</keyword>
<evidence type="ECO:0000313" key="2">
    <source>
        <dbReference type="EMBL" id="SEF95005.1"/>
    </source>
</evidence>
<keyword evidence="3" id="KW-1185">Reference proteome</keyword>
<proteinExistence type="predicted"/>
<dbReference type="PANTHER" id="PTHR34203">
    <property type="entry name" value="METHYLTRANSFERASE, FKBM FAMILY PROTEIN"/>
    <property type="match status" value="1"/>
</dbReference>
<dbReference type="OrthoDB" id="9812600at2"/>
<dbReference type="SUPFAM" id="SSF53335">
    <property type="entry name" value="S-adenosyl-L-methionine-dependent methyltransferases"/>
    <property type="match status" value="1"/>
</dbReference>
<feature type="domain" description="Methyltransferase FkbM" evidence="1">
    <location>
        <begin position="85"/>
        <end position="228"/>
    </location>
</feature>
<dbReference type="AlphaFoldDB" id="A0A1H5W695"/>
<protein>
    <submittedName>
        <fullName evidence="2">Methyltransferase, FkbM family</fullName>
    </submittedName>
</protein>
<keyword evidence="2" id="KW-0808">Transferase</keyword>
<dbReference type="GO" id="GO:0008168">
    <property type="term" value="F:methyltransferase activity"/>
    <property type="evidence" value="ECO:0007669"/>
    <property type="project" value="UniProtKB-KW"/>
</dbReference>
<dbReference type="Pfam" id="PF05050">
    <property type="entry name" value="Methyltransf_21"/>
    <property type="match status" value="1"/>
</dbReference>
<dbReference type="NCBIfam" id="TIGR01444">
    <property type="entry name" value="fkbM_fam"/>
    <property type="match status" value="1"/>
</dbReference>
<accession>A0A1H5W695</accession>
<gene>
    <name evidence="2" type="ORF">SAMN05421847_1113</name>
</gene>
<dbReference type="InterPro" id="IPR052514">
    <property type="entry name" value="SAM-dependent_MTase"/>
</dbReference>
<dbReference type="EMBL" id="FNUS01000002">
    <property type="protein sequence ID" value="SEF95005.1"/>
    <property type="molecule type" value="Genomic_DNA"/>
</dbReference>
<evidence type="ECO:0000313" key="3">
    <source>
        <dbReference type="Proteomes" id="UP000236738"/>
    </source>
</evidence>
<dbReference type="Gene3D" id="3.40.50.150">
    <property type="entry name" value="Vaccinia Virus protein VP39"/>
    <property type="match status" value="1"/>
</dbReference>
<dbReference type="PANTHER" id="PTHR34203:SF15">
    <property type="entry name" value="SLL1173 PROTEIN"/>
    <property type="match status" value="1"/>
</dbReference>
<dbReference type="GO" id="GO:0032259">
    <property type="term" value="P:methylation"/>
    <property type="evidence" value="ECO:0007669"/>
    <property type="project" value="UniProtKB-KW"/>
</dbReference>
<organism evidence="2 3">
    <name type="scientific">Halpernia humi</name>
    <dbReference type="NCBI Taxonomy" id="493375"/>
    <lineage>
        <taxon>Bacteria</taxon>
        <taxon>Pseudomonadati</taxon>
        <taxon>Bacteroidota</taxon>
        <taxon>Flavobacteriia</taxon>
        <taxon>Flavobacteriales</taxon>
        <taxon>Weeksellaceae</taxon>
        <taxon>Chryseobacterium group</taxon>
        <taxon>Halpernia</taxon>
    </lineage>
</organism>
<dbReference type="InterPro" id="IPR006342">
    <property type="entry name" value="FkbM_mtfrase"/>
</dbReference>
<dbReference type="Proteomes" id="UP000236738">
    <property type="component" value="Unassembled WGS sequence"/>
</dbReference>